<evidence type="ECO:0000256" key="2">
    <source>
        <dbReference type="ARBA" id="ARBA00013091"/>
    </source>
</evidence>
<reference evidence="10" key="1">
    <citation type="submission" date="2021-07" db="EMBL/GenBank/DDBJ databases">
        <authorList>
            <person name="Durling M."/>
        </authorList>
    </citation>
    <scope>NUCLEOTIDE SEQUENCE</scope>
</reference>
<keyword evidence="8" id="KW-0624">Polysaccharide degradation</keyword>
<evidence type="ECO:0000256" key="4">
    <source>
        <dbReference type="ARBA" id="ARBA00022651"/>
    </source>
</evidence>
<dbReference type="GO" id="GO:0045493">
    <property type="term" value="P:xylan catabolic process"/>
    <property type="evidence" value="ECO:0007669"/>
    <property type="project" value="UniProtKB-KW"/>
</dbReference>
<evidence type="ECO:0000256" key="3">
    <source>
        <dbReference type="ARBA" id="ARBA00022525"/>
    </source>
</evidence>
<dbReference type="InterPro" id="IPR043595">
    <property type="entry name" value="FaeB/C/D"/>
</dbReference>
<evidence type="ECO:0000256" key="8">
    <source>
        <dbReference type="ARBA" id="ARBA00023326"/>
    </source>
</evidence>
<organism evidence="10 11">
    <name type="scientific">Hymenoscyphus fraxineus</name>
    <dbReference type="NCBI Taxonomy" id="746836"/>
    <lineage>
        <taxon>Eukaryota</taxon>
        <taxon>Fungi</taxon>
        <taxon>Dikarya</taxon>
        <taxon>Ascomycota</taxon>
        <taxon>Pezizomycotina</taxon>
        <taxon>Leotiomycetes</taxon>
        <taxon>Helotiales</taxon>
        <taxon>Helotiaceae</taxon>
        <taxon>Hymenoscyphus</taxon>
    </lineage>
</organism>
<dbReference type="AlphaFoldDB" id="A0A9N9PNW6"/>
<dbReference type="InterPro" id="IPR029058">
    <property type="entry name" value="AB_hydrolase_fold"/>
</dbReference>
<keyword evidence="4" id="KW-0858">Xylan degradation</keyword>
<dbReference type="Gene3D" id="3.40.50.1820">
    <property type="entry name" value="alpha/beta hydrolase"/>
    <property type="match status" value="1"/>
</dbReference>
<evidence type="ECO:0000313" key="11">
    <source>
        <dbReference type="Proteomes" id="UP000696280"/>
    </source>
</evidence>
<dbReference type="PANTHER" id="PTHR38050:SF2">
    <property type="entry name" value="FERULOYL ESTERASE C-RELATED"/>
    <property type="match status" value="1"/>
</dbReference>
<gene>
    <name evidence="10" type="ORF">HYFRA_00009105</name>
</gene>
<protein>
    <recommendedName>
        <fullName evidence="2">feruloyl esterase</fullName>
        <ecNumber evidence="2">3.1.1.73</ecNumber>
    </recommendedName>
</protein>
<keyword evidence="6" id="KW-0378">Hydrolase</keyword>
<comment type="caution">
    <text evidence="10">The sequence shown here is derived from an EMBL/GenBank/DDBJ whole genome shotgun (WGS) entry which is preliminary data.</text>
</comment>
<evidence type="ECO:0000256" key="1">
    <source>
        <dbReference type="ARBA" id="ARBA00004613"/>
    </source>
</evidence>
<evidence type="ECO:0000256" key="5">
    <source>
        <dbReference type="ARBA" id="ARBA00022729"/>
    </source>
</evidence>
<dbReference type="SUPFAM" id="SSF53474">
    <property type="entry name" value="alpha/beta-Hydrolases"/>
    <property type="match status" value="1"/>
</dbReference>
<sequence>MKLYNSVPALNIHKGHPSFTSKRIMSSSLSTFVALVSILFSGHAYAASSAGCGKDLPAHITAGGQSHEVNFTTVSGGSPGMKRQYWIHVPSNYNKEKPAPLIFSFHGNGGTATNQEDLSQFSNESWNPNAIAVYPLGVGKSAGQHSWEGAPYSVPGVDDVSFVEDMINSFNADYCIDTSRIYAAGKSNGGGFTGTLACSRLSAKIAAFAPVAGAFYVPGSTDDDCAPTTIPLPCSPARNPIPIIEFHGLADTTIAYAGGPRSGQCLPSIPHWIREWSKREGFGLTNRTTSLFEGNVLKYEYAEAAGLLGEITHYRISGLGHDWPSVGPNPDSSTGTYLDATPLIMDFFNSHPLPN</sequence>
<keyword evidence="3" id="KW-0964">Secreted</keyword>
<evidence type="ECO:0000313" key="10">
    <source>
        <dbReference type="EMBL" id="CAG8954006.1"/>
    </source>
</evidence>
<dbReference type="EMBL" id="CAJVRL010000055">
    <property type="protein sequence ID" value="CAG8954006.1"/>
    <property type="molecule type" value="Genomic_DNA"/>
</dbReference>
<name>A0A9N9PNW6_9HELO</name>
<dbReference type="OrthoDB" id="424610at2759"/>
<proteinExistence type="predicted"/>
<dbReference type="GO" id="GO:0005576">
    <property type="term" value="C:extracellular region"/>
    <property type="evidence" value="ECO:0007669"/>
    <property type="project" value="UniProtKB-SubCell"/>
</dbReference>
<dbReference type="GO" id="GO:0030600">
    <property type="term" value="F:feruloyl esterase activity"/>
    <property type="evidence" value="ECO:0007669"/>
    <property type="project" value="UniProtKB-EC"/>
</dbReference>
<keyword evidence="7" id="KW-0119">Carbohydrate metabolism</keyword>
<comment type="catalytic activity">
    <reaction evidence="9">
        <text>feruloyl-polysaccharide + H2O = ferulate + polysaccharide.</text>
        <dbReference type="EC" id="3.1.1.73"/>
    </reaction>
</comment>
<evidence type="ECO:0000256" key="9">
    <source>
        <dbReference type="ARBA" id="ARBA00034075"/>
    </source>
</evidence>
<dbReference type="PANTHER" id="PTHR38050">
    <property type="match status" value="1"/>
</dbReference>
<comment type="subcellular location">
    <subcellularLocation>
        <location evidence="1">Secreted</location>
    </subcellularLocation>
</comment>
<dbReference type="EC" id="3.1.1.73" evidence="2"/>
<dbReference type="Proteomes" id="UP000696280">
    <property type="component" value="Unassembled WGS sequence"/>
</dbReference>
<keyword evidence="5" id="KW-0732">Signal</keyword>
<accession>A0A9N9PNW6</accession>
<keyword evidence="11" id="KW-1185">Reference proteome</keyword>
<evidence type="ECO:0000256" key="6">
    <source>
        <dbReference type="ARBA" id="ARBA00022801"/>
    </source>
</evidence>
<evidence type="ECO:0000256" key="7">
    <source>
        <dbReference type="ARBA" id="ARBA00023277"/>
    </source>
</evidence>